<evidence type="ECO:0000313" key="1">
    <source>
        <dbReference type="EMBL" id="GGD15614.1"/>
    </source>
</evidence>
<dbReference type="Proteomes" id="UP000613160">
    <property type="component" value="Unassembled WGS sequence"/>
</dbReference>
<gene>
    <name evidence="1" type="ORF">GCM10011335_18050</name>
</gene>
<sequence>MIPGPASASRLIPDRNFPRYAYLPGRHPHPVRDPRGHSYQAEEPPLTVPIEAALGSEPYRWGVDLFNHGYYWEAHEAWEPLWLAARQSTPHLLFFKGLILLAAAGVKIREGKPTPARRHAGRAASLFRQVAGVQDPAFCRAIGMSLPTLAERAETAVGSMALARAATGSTPEPVFGFRLVPNRGSA</sequence>
<reference evidence="1" key="1">
    <citation type="journal article" date="2014" name="Int. J. Syst. Evol. Microbiol.">
        <title>Complete genome sequence of Corynebacterium casei LMG S-19264T (=DSM 44701T), isolated from a smear-ripened cheese.</title>
        <authorList>
            <consortium name="US DOE Joint Genome Institute (JGI-PGF)"/>
            <person name="Walter F."/>
            <person name="Albersmeier A."/>
            <person name="Kalinowski J."/>
            <person name="Ruckert C."/>
        </authorList>
    </citation>
    <scope>NUCLEOTIDE SEQUENCE</scope>
    <source>
        <strain evidence="1">CGMCC 1.15493</strain>
    </source>
</reference>
<dbReference type="Pfam" id="PF03745">
    <property type="entry name" value="DUF309"/>
    <property type="match status" value="1"/>
</dbReference>
<dbReference type="Gene3D" id="1.10.3450.10">
    <property type="entry name" value="TTHA0068-like"/>
    <property type="match status" value="1"/>
</dbReference>
<proteinExistence type="predicted"/>
<dbReference type="SUPFAM" id="SSF140663">
    <property type="entry name" value="TTHA0068-like"/>
    <property type="match status" value="1"/>
</dbReference>
<comment type="caution">
    <text evidence="1">The sequence shown here is derived from an EMBL/GenBank/DDBJ whole genome shotgun (WGS) entry which is preliminary data.</text>
</comment>
<dbReference type="InterPro" id="IPR023203">
    <property type="entry name" value="TTHA0068_sf"/>
</dbReference>
<evidence type="ECO:0008006" key="3">
    <source>
        <dbReference type="Google" id="ProtNLM"/>
    </source>
</evidence>
<organism evidence="1 2">
    <name type="scientific">Aureimonas glaciei</name>
    <dbReference type="NCBI Taxonomy" id="1776957"/>
    <lineage>
        <taxon>Bacteria</taxon>
        <taxon>Pseudomonadati</taxon>
        <taxon>Pseudomonadota</taxon>
        <taxon>Alphaproteobacteria</taxon>
        <taxon>Hyphomicrobiales</taxon>
        <taxon>Aurantimonadaceae</taxon>
        <taxon>Aureimonas</taxon>
    </lineage>
</organism>
<reference evidence="1" key="2">
    <citation type="submission" date="2020-09" db="EMBL/GenBank/DDBJ databases">
        <authorList>
            <person name="Sun Q."/>
            <person name="Zhou Y."/>
        </authorList>
    </citation>
    <scope>NUCLEOTIDE SEQUENCE</scope>
    <source>
        <strain evidence="1">CGMCC 1.15493</strain>
    </source>
</reference>
<keyword evidence="2" id="KW-1185">Reference proteome</keyword>
<dbReference type="EMBL" id="BMJJ01000003">
    <property type="protein sequence ID" value="GGD15614.1"/>
    <property type="molecule type" value="Genomic_DNA"/>
</dbReference>
<name>A0A916XWK6_9HYPH</name>
<evidence type="ECO:0000313" key="2">
    <source>
        <dbReference type="Proteomes" id="UP000613160"/>
    </source>
</evidence>
<accession>A0A916XWK6</accession>
<protein>
    <recommendedName>
        <fullName evidence="3">DUF309 domain-containing protein</fullName>
    </recommendedName>
</protein>
<dbReference type="AlphaFoldDB" id="A0A916XWK6"/>
<dbReference type="RefSeq" id="WP_188850235.1">
    <property type="nucleotide sequence ID" value="NZ_BMJJ01000003.1"/>
</dbReference>
<dbReference type="InterPro" id="IPR005500">
    <property type="entry name" value="DUF309"/>
</dbReference>